<dbReference type="InterPro" id="IPR036390">
    <property type="entry name" value="WH_DNA-bd_sf"/>
</dbReference>
<proteinExistence type="predicted"/>
<evidence type="ECO:0000313" key="1">
    <source>
        <dbReference type="EMBL" id="DAD89141.1"/>
    </source>
</evidence>
<dbReference type="InterPro" id="IPR036388">
    <property type="entry name" value="WH-like_DNA-bd_sf"/>
</dbReference>
<sequence>MERMGAEERMVLRLIPNSDTRRINRVDISNITKLSERRVKKIIDTLVNRYGIVIIGDRNGRTGYYIPETDEARREGIKPMKSQAIKEFNRVTRILKGDLKAHEKYLLEGKDND</sequence>
<reference evidence="1" key="1">
    <citation type="journal article" date="2021" name="Proc. Natl. Acad. Sci. U.S.A.">
        <title>A Catalog of Tens of Thousands of Viruses from Human Metagenomes Reveals Hidden Associations with Chronic Diseases.</title>
        <authorList>
            <person name="Tisza M.J."/>
            <person name="Buck C.B."/>
        </authorList>
    </citation>
    <scope>NUCLEOTIDE SEQUENCE</scope>
    <source>
        <strain evidence="1">CtlSa24</strain>
    </source>
</reference>
<accession>A0A8S5N389</accession>
<dbReference type="EMBL" id="BK015053">
    <property type="protein sequence ID" value="DAD89141.1"/>
    <property type="molecule type" value="Genomic_DNA"/>
</dbReference>
<organism evidence="1">
    <name type="scientific">Siphoviridae sp. ctlSa24</name>
    <dbReference type="NCBI Taxonomy" id="2826447"/>
    <lineage>
        <taxon>Viruses</taxon>
        <taxon>Duplodnaviria</taxon>
        <taxon>Heunggongvirae</taxon>
        <taxon>Uroviricota</taxon>
        <taxon>Caudoviricetes</taxon>
    </lineage>
</organism>
<name>A0A8S5N389_9CAUD</name>
<dbReference type="Gene3D" id="1.10.10.10">
    <property type="entry name" value="Winged helix-like DNA-binding domain superfamily/Winged helix DNA-binding domain"/>
    <property type="match status" value="1"/>
</dbReference>
<dbReference type="SUPFAM" id="SSF46785">
    <property type="entry name" value="Winged helix' DNA-binding domain"/>
    <property type="match status" value="1"/>
</dbReference>
<protein>
    <submittedName>
        <fullName evidence="1">Dissimilatory sulfite reductase D</fullName>
    </submittedName>
</protein>